<dbReference type="Pfam" id="PF07702">
    <property type="entry name" value="UTRA"/>
    <property type="match status" value="1"/>
</dbReference>
<dbReference type="InterPro" id="IPR000524">
    <property type="entry name" value="Tscrpt_reg_HTH_GntR"/>
</dbReference>
<dbReference type="InterPro" id="IPR036388">
    <property type="entry name" value="WH-like_DNA-bd_sf"/>
</dbReference>
<protein>
    <submittedName>
        <fullName evidence="5">GntR family transcriptional regulator</fullName>
    </submittedName>
</protein>
<dbReference type="SUPFAM" id="SSF64288">
    <property type="entry name" value="Chorismate lyase-like"/>
    <property type="match status" value="1"/>
</dbReference>
<feature type="domain" description="HTH gntR-type" evidence="4">
    <location>
        <begin position="8"/>
        <end position="75"/>
    </location>
</feature>
<dbReference type="InterPro" id="IPR036390">
    <property type="entry name" value="WH_DNA-bd_sf"/>
</dbReference>
<accession>A0AAW8SV20</accession>
<dbReference type="PRINTS" id="PR00035">
    <property type="entry name" value="HTHGNTR"/>
</dbReference>
<dbReference type="GO" id="GO:0003700">
    <property type="term" value="F:DNA-binding transcription factor activity"/>
    <property type="evidence" value="ECO:0007669"/>
    <property type="project" value="InterPro"/>
</dbReference>
<dbReference type="InterPro" id="IPR050679">
    <property type="entry name" value="Bact_HTH_transcr_reg"/>
</dbReference>
<dbReference type="SMART" id="SM00866">
    <property type="entry name" value="UTRA"/>
    <property type="match status" value="1"/>
</dbReference>
<dbReference type="EMBL" id="JARPXM010000005">
    <property type="protein sequence ID" value="MDT2537891.1"/>
    <property type="molecule type" value="Genomic_DNA"/>
</dbReference>
<keyword evidence="1" id="KW-0805">Transcription regulation</keyword>
<dbReference type="InterPro" id="IPR011663">
    <property type="entry name" value="UTRA"/>
</dbReference>
<dbReference type="RefSeq" id="WP_231371763.1">
    <property type="nucleotide sequence ID" value="NZ_BAAAXM010000052.1"/>
</dbReference>
<dbReference type="PANTHER" id="PTHR44846:SF1">
    <property type="entry name" value="MANNOSYL-D-GLYCERATE TRANSPORT_METABOLISM SYSTEM REPRESSOR MNGR-RELATED"/>
    <property type="match status" value="1"/>
</dbReference>
<keyword evidence="3" id="KW-0804">Transcription</keyword>
<comment type="caution">
    <text evidence="5">The sequence shown here is derived from an EMBL/GenBank/DDBJ whole genome shotgun (WGS) entry which is preliminary data.</text>
</comment>
<evidence type="ECO:0000256" key="2">
    <source>
        <dbReference type="ARBA" id="ARBA00023125"/>
    </source>
</evidence>
<evidence type="ECO:0000256" key="1">
    <source>
        <dbReference type="ARBA" id="ARBA00023015"/>
    </source>
</evidence>
<evidence type="ECO:0000313" key="6">
    <source>
        <dbReference type="Proteomes" id="UP001249240"/>
    </source>
</evidence>
<dbReference type="PANTHER" id="PTHR44846">
    <property type="entry name" value="MANNOSYL-D-GLYCERATE TRANSPORT/METABOLISM SYSTEM REPRESSOR MNGR-RELATED"/>
    <property type="match status" value="1"/>
</dbReference>
<dbReference type="CDD" id="cd07377">
    <property type="entry name" value="WHTH_GntR"/>
    <property type="match status" value="1"/>
</dbReference>
<dbReference type="GO" id="GO:0045892">
    <property type="term" value="P:negative regulation of DNA-templated transcription"/>
    <property type="evidence" value="ECO:0007669"/>
    <property type="project" value="TreeGrafter"/>
</dbReference>
<dbReference type="SMART" id="SM00345">
    <property type="entry name" value="HTH_GNTR"/>
    <property type="match status" value="1"/>
</dbReference>
<keyword evidence="2" id="KW-0238">DNA-binding</keyword>
<dbReference type="Proteomes" id="UP001249240">
    <property type="component" value="Unassembled WGS sequence"/>
</dbReference>
<dbReference type="PROSITE" id="PS50949">
    <property type="entry name" value="HTH_GNTR"/>
    <property type="match status" value="1"/>
</dbReference>
<dbReference type="GeneID" id="67040872"/>
<evidence type="ECO:0000256" key="3">
    <source>
        <dbReference type="ARBA" id="ARBA00023163"/>
    </source>
</evidence>
<evidence type="ECO:0000259" key="4">
    <source>
        <dbReference type="PROSITE" id="PS50949"/>
    </source>
</evidence>
<dbReference type="Gene3D" id="3.40.1410.10">
    <property type="entry name" value="Chorismate lyase-like"/>
    <property type="match status" value="1"/>
</dbReference>
<dbReference type="AlphaFoldDB" id="A0AAW8SV20"/>
<organism evidence="5 6">
    <name type="scientific">Enterococcus raffinosus</name>
    <dbReference type="NCBI Taxonomy" id="71452"/>
    <lineage>
        <taxon>Bacteria</taxon>
        <taxon>Bacillati</taxon>
        <taxon>Bacillota</taxon>
        <taxon>Bacilli</taxon>
        <taxon>Lactobacillales</taxon>
        <taxon>Enterococcaceae</taxon>
        <taxon>Enterococcus</taxon>
    </lineage>
</organism>
<dbReference type="GO" id="GO:0003677">
    <property type="term" value="F:DNA binding"/>
    <property type="evidence" value="ECO:0007669"/>
    <property type="project" value="UniProtKB-KW"/>
</dbReference>
<proteinExistence type="predicted"/>
<evidence type="ECO:0000313" key="5">
    <source>
        <dbReference type="EMBL" id="MDT2537891.1"/>
    </source>
</evidence>
<gene>
    <name evidence="5" type="ORF">P7D78_07125</name>
</gene>
<reference evidence="5" key="1">
    <citation type="submission" date="2023-03" db="EMBL/GenBank/DDBJ databases">
        <authorList>
            <person name="Shen W."/>
            <person name="Cai J."/>
        </authorList>
    </citation>
    <scope>NUCLEOTIDE SEQUENCE</scope>
    <source>
        <strain evidence="5">B646-2</strain>
    </source>
</reference>
<sequence length="239" mass="27544">MNEMEEFIPKYKKISDDIQNLAKVLSGQGKPLPSERKLSETFDVSRTTVKRALESLERQGIVTYIEGKGFIIPDRDVKIVSSMHISGFYEDIVSRKKKISSKVLKKNVIQADQKLSEELKIAENDYVFYLLRLRSVDGTVYSLSESFIPLARCPEIGSFDLTDKSLWKVLNQFGIYPEIISQRVSARMANYTEIEYLNISNPAVVMVVNNMAYWEDKPIELSYVYTDVFSTNLEYRFSK</sequence>
<dbReference type="InterPro" id="IPR028978">
    <property type="entry name" value="Chorismate_lyase_/UTRA_dom_sf"/>
</dbReference>
<dbReference type="Gene3D" id="1.10.10.10">
    <property type="entry name" value="Winged helix-like DNA-binding domain superfamily/Winged helix DNA-binding domain"/>
    <property type="match status" value="1"/>
</dbReference>
<dbReference type="Pfam" id="PF00392">
    <property type="entry name" value="GntR"/>
    <property type="match status" value="1"/>
</dbReference>
<name>A0AAW8SV20_9ENTE</name>
<dbReference type="SUPFAM" id="SSF46785">
    <property type="entry name" value="Winged helix' DNA-binding domain"/>
    <property type="match status" value="1"/>
</dbReference>